<dbReference type="GO" id="GO:0005525">
    <property type="term" value="F:GTP binding"/>
    <property type="evidence" value="ECO:0007669"/>
    <property type="project" value="UniProtKB-KW"/>
</dbReference>
<dbReference type="SUPFAM" id="SSF52540">
    <property type="entry name" value="P-loop containing nucleoside triphosphate hydrolases"/>
    <property type="match status" value="1"/>
</dbReference>
<dbReference type="Pfam" id="PF04548">
    <property type="entry name" value="AIG1"/>
    <property type="match status" value="1"/>
</dbReference>
<evidence type="ECO:0000256" key="10">
    <source>
        <dbReference type="ARBA" id="ARBA00022801"/>
    </source>
</evidence>
<evidence type="ECO:0000256" key="6">
    <source>
        <dbReference type="ARBA" id="ARBA00022640"/>
    </source>
</evidence>
<evidence type="ECO:0000256" key="12">
    <source>
        <dbReference type="ARBA" id="ARBA00022842"/>
    </source>
</evidence>
<feature type="domain" description="AIG1-type G" evidence="18">
    <location>
        <begin position="35"/>
        <end position="192"/>
    </location>
</feature>
<evidence type="ECO:0000256" key="14">
    <source>
        <dbReference type="ARBA" id="ARBA00022989"/>
    </source>
</evidence>
<evidence type="ECO:0000256" key="7">
    <source>
        <dbReference type="ARBA" id="ARBA00022692"/>
    </source>
</evidence>
<evidence type="ECO:0000256" key="9">
    <source>
        <dbReference type="ARBA" id="ARBA00022741"/>
    </source>
</evidence>
<keyword evidence="5" id="KW-0150">Chloroplast</keyword>
<dbReference type="InterPro" id="IPR006703">
    <property type="entry name" value="G_AIG1"/>
</dbReference>
<accession>A0AAD8B8M9</accession>
<evidence type="ECO:0000256" key="2">
    <source>
        <dbReference type="ARBA" id="ARBA00004167"/>
    </source>
</evidence>
<keyword evidence="15" id="KW-0342">GTP-binding</keyword>
<evidence type="ECO:0000256" key="15">
    <source>
        <dbReference type="ARBA" id="ARBA00023134"/>
    </source>
</evidence>
<dbReference type="Proteomes" id="UP001233172">
    <property type="component" value="Unassembled WGS sequence"/>
</dbReference>
<dbReference type="InterPro" id="IPR027417">
    <property type="entry name" value="P-loop_NTPase"/>
</dbReference>
<organism evidence="19 20">
    <name type="scientific">Biomphalaria pfeifferi</name>
    <name type="common">Bloodfluke planorb</name>
    <name type="synonym">Freshwater snail</name>
    <dbReference type="NCBI Taxonomy" id="112525"/>
    <lineage>
        <taxon>Eukaryota</taxon>
        <taxon>Metazoa</taxon>
        <taxon>Spiralia</taxon>
        <taxon>Lophotrochozoa</taxon>
        <taxon>Mollusca</taxon>
        <taxon>Gastropoda</taxon>
        <taxon>Heterobranchia</taxon>
        <taxon>Euthyneura</taxon>
        <taxon>Panpulmonata</taxon>
        <taxon>Hygrophila</taxon>
        <taxon>Lymnaeoidea</taxon>
        <taxon>Planorbidae</taxon>
        <taxon>Biomphalaria</taxon>
    </lineage>
</organism>
<evidence type="ECO:0000256" key="13">
    <source>
        <dbReference type="ARBA" id="ARBA00022927"/>
    </source>
</evidence>
<protein>
    <submittedName>
        <fullName evidence="19">AIG protein</fullName>
    </submittedName>
</protein>
<dbReference type="GO" id="GO:0016020">
    <property type="term" value="C:membrane"/>
    <property type="evidence" value="ECO:0007669"/>
    <property type="project" value="UniProtKB-SubCell"/>
</dbReference>
<evidence type="ECO:0000256" key="16">
    <source>
        <dbReference type="ARBA" id="ARBA00023136"/>
    </source>
</evidence>
<dbReference type="InterPro" id="IPR045058">
    <property type="entry name" value="GIMA/IAN/Toc"/>
</dbReference>
<keyword evidence="10" id="KW-0378">Hydrolase</keyword>
<evidence type="ECO:0000256" key="1">
    <source>
        <dbReference type="ARBA" id="ARBA00001946"/>
    </source>
</evidence>
<comment type="cofactor">
    <cofactor evidence="1">
        <name>Mg(2+)</name>
        <dbReference type="ChEBI" id="CHEBI:18420"/>
    </cofactor>
</comment>
<dbReference type="GO" id="GO:0016787">
    <property type="term" value="F:hydrolase activity"/>
    <property type="evidence" value="ECO:0007669"/>
    <property type="project" value="UniProtKB-KW"/>
</dbReference>
<evidence type="ECO:0000256" key="8">
    <source>
        <dbReference type="ARBA" id="ARBA00022723"/>
    </source>
</evidence>
<reference evidence="19" key="1">
    <citation type="journal article" date="2023" name="PLoS Negl. Trop. Dis.">
        <title>A genome sequence for Biomphalaria pfeifferi, the major vector snail for the human-infecting parasite Schistosoma mansoni.</title>
        <authorList>
            <person name="Bu L."/>
            <person name="Lu L."/>
            <person name="Laidemitt M.R."/>
            <person name="Zhang S.M."/>
            <person name="Mutuku M."/>
            <person name="Mkoji G."/>
            <person name="Steinauer M."/>
            <person name="Loker E.S."/>
        </authorList>
    </citation>
    <scope>NUCLEOTIDE SEQUENCE</scope>
    <source>
        <strain evidence="19">KasaAsao</strain>
    </source>
</reference>
<dbReference type="AlphaFoldDB" id="A0AAD8B8M9"/>
<comment type="similarity">
    <text evidence="3">Belongs to the TRAFAC class TrmE-Era-EngA-EngB-Septin-like GTPase superfamily. AIG1/Toc34/Toc159-like paraseptin GTPase family. IAN subfamily.</text>
</comment>
<comment type="subcellular location">
    <subcellularLocation>
        <location evidence="2">Membrane</location>
        <topology evidence="2">Single-pass membrane protein</topology>
    </subcellularLocation>
    <subcellularLocation>
        <location evidence="17">Plastid</location>
        <location evidence="17">Chloroplast outer membrane</location>
    </subcellularLocation>
</comment>
<dbReference type="GO" id="GO:0046872">
    <property type="term" value="F:metal ion binding"/>
    <property type="evidence" value="ECO:0007669"/>
    <property type="project" value="UniProtKB-KW"/>
</dbReference>
<keyword evidence="9" id="KW-0547">Nucleotide-binding</keyword>
<keyword evidence="13" id="KW-0653">Protein transport</keyword>
<evidence type="ECO:0000256" key="5">
    <source>
        <dbReference type="ARBA" id="ARBA00022528"/>
    </source>
</evidence>
<keyword evidence="8" id="KW-0479">Metal-binding</keyword>
<keyword evidence="6" id="KW-0934">Plastid</keyword>
<keyword evidence="16" id="KW-0472">Membrane</keyword>
<keyword evidence="14" id="KW-1133">Transmembrane helix</keyword>
<gene>
    <name evidence="19" type="ORF">Bpfe_020589</name>
</gene>
<name>A0AAD8B8M9_BIOPF</name>
<keyword evidence="4" id="KW-0813">Transport</keyword>
<evidence type="ECO:0000313" key="20">
    <source>
        <dbReference type="Proteomes" id="UP001233172"/>
    </source>
</evidence>
<dbReference type="PANTHER" id="PTHR10903">
    <property type="entry name" value="GTPASE, IMAP FAMILY MEMBER-RELATED"/>
    <property type="match status" value="1"/>
</dbReference>
<dbReference type="PANTHER" id="PTHR10903:SF135">
    <property type="entry name" value="TRANSLOCASE OF CHLOROPLAST 120, CHLOROPLASTIC-RELATED"/>
    <property type="match status" value="1"/>
</dbReference>
<dbReference type="EMBL" id="JASAOG010000119">
    <property type="protein sequence ID" value="KAK0050038.1"/>
    <property type="molecule type" value="Genomic_DNA"/>
</dbReference>
<keyword evidence="7" id="KW-0812">Transmembrane</keyword>
<evidence type="ECO:0000256" key="11">
    <source>
        <dbReference type="ARBA" id="ARBA00022805"/>
    </source>
</evidence>
<evidence type="ECO:0000313" key="19">
    <source>
        <dbReference type="EMBL" id="KAK0050038.1"/>
    </source>
</evidence>
<proteinExistence type="inferred from homology"/>
<evidence type="ECO:0000256" key="3">
    <source>
        <dbReference type="ARBA" id="ARBA00008535"/>
    </source>
</evidence>
<sequence>MADKMEGVVIQKDDNDNSKDLIIIGRSGNGLTSLEQSIHEDKEYRVIDSKGIGDEGQAITLPERRQHYINLLHQRRQIHAILFVMKYGIRFTQQEKDAVSVVKLTFGENVFKAKVVIVFTYGDLFRQDMTETADLDERFMIWCRDQFGDIKTVLEEADYRCVLFDNKTRDIERKTKQWLQLKSSIQKVEHVNFTIDERLSQNQAPTNMVAVTGEKTLCSKIRDMFFNCKLHMNDN</sequence>
<reference evidence="19" key="2">
    <citation type="submission" date="2023-04" db="EMBL/GenBank/DDBJ databases">
        <authorList>
            <person name="Bu L."/>
            <person name="Lu L."/>
            <person name="Laidemitt M.R."/>
            <person name="Zhang S.M."/>
            <person name="Mutuku M."/>
            <person name="Mkoji G."/>
            <person name="Steinauer M."/>
            <person name="Loker E.S."/>
        </authorList>
    </citation>
    <scope>NUCLEOTIDE SEQUENCE</scope>
    <source>
        <strain evidence="19">KasaAsao</strain>
        <tissue evidence="19">Whole Snail</tissue>
    </source>
</reference>
<keyword evidence="12" id="KW-0460">Magnesium</keyword>
<evidence type="ECO:0000256" key="17">
    <source>
        <dbReference type="ARBA" id="ARBA00024013"/>
    </source>
</evidence>
<dbReference type="GO" id="GO:0015031">
    <property type="term" value="P:protein transport"/>
    <property type="evidence" value="ECO:0007669"/>
    <property type="project" value="UniProtKB-KW"/>
</dbReference>
<keyword evidence="20" id="KW-1185">Reference proteome</keyword>
<dbReference type="Gene3D" id="3.40.50.300">
    <property type="entry name" value="P-loop containing nucleotide triphosphate hydrolases"/>
    <property type="match status" value="1"/>
</dbReference>
<comment type="caution">
    <text evidence="19">The sequence shown here is derived from an EMBL/GenBank/DDBJ whole genome shotgun (WGS) entry which is preliminary data.</text>
</comment>
<evidence type="ECO:0000256" key="4">
    <source>
        <dbReference type="ARBA" id="ARBA00022448"/>
    </source>
</evidence>
<evidence type="ECO:0000259" key="18">
    <source>
        <dbReference type="Pfam" id="PF04548"/>
    </source>
</evidence>
<keyword evidence="11" id="KW-1002">Plastid outer membrane</keyword>